<dbReference type="GO" id="GO:0008017">
    <property type="term" value="F:microtubule binding"/>
    <property type="evidence" value="ECO:0007669"/>
    <property type="project" value="InterPro"/>
</dbReference>
<evidence type="ECO:0000256" key="2">
    <source>
        <dbReference type="ARBA" id="ARBA00022490"/>
    </source>
</evidence>
<feature type="compositionally biased region" description="Polar residues" evidence="4">
    <location>
        <begin position="863"/>
        <end position="878"/>
    </location>
</feature>
<evidence type="ECO:0000259" key="5">
    <source>
        <dbReference type="PROSITE" id="PS51460"/>
    </source>
</evidence>
<evidence type="ECO:0000313" key="7">
    <source>
        <dbReference type="Proteomes" id="UP001150941"/>
    </source>
</evidence>
<keyword evidence="2" id="KW-0963">Cytoplasm</keyword>
<dbReference type="Pfam" id="PF02187">
    <property type="entry name" value="GAS2"/>
    <property type="match status" value="1"/>
</dbReference>
<comment type="caution">
    <text evidence="6">The sequence shown here is derived from an EMBL/GenBank/DDBJ whole genome shotgun (WGS) entry which is preliminary data.</text>
</comment>
<feature type="region of interest" description="Disordered" evidence="4">
    <location>
        <begin position="519"/>
        <end position="551"/>
    </location>
</feature>
<feature type="region of interest" description="Disordered" evidence="4">
    <location>
        <begin position="967"/>
        <end position="1031"/>
    </location>
</feature>
<dbReference type="EMBL" id="JAPQKS010000001">
    <property type="protein sequence ID" value="KAJ5248860.1"/>
    <property type="molecule type" value="Genomic_DNA"/>
</dbReference>
<feature type="compositionally biased region" description="Polar residues" evidence="4">
    <location>
        <begin position="15"/>
        <end position="30"/>
    </location>
</feature>
<dbReference type="InterPro" id="IPR036534">
    <property type="entry name" value="GAR_dom_sf"/>
</dbReference>
<reference evidence="6" key="2">
    <citation type="journal article" date="2023" name="IMA Fungus">
        <title>Comparative genomic study of the Penicillium genus elucidates a diverse pangenome and 15 lateral gene transfer events.</title>
        <authorList>
            <person name="Petersen C."/>
            <person name="Sorensen T."/>
            <person name="Nielsen M.R."/>
            <person name="Sondergaard T.E."/>
            <person name="Sorensen J.L."/>
            <person name="Fitzpatrick D.A."/>
            <person name="Frisvad J.C."/>
            <person name="Nielsen K.L."/>
        </authorList>
    </citation>
    <scope>NUCLEOTIDE SEQUENCE</scope>
    <source>
        <strain evidence="6">IBT 19713</strain>
    </source>
</reference>
<evidence type="ECO:0000256" key="4">
    <source>
        <dbReference type="SAM" id="MobiDB-lite"/>
    </source>
</evidence>
<feature type="region of interest" description="Disordered" evidence="4">
    <location>
        <begin position="346"/>
        <end position="390"/>
    </location>
</feature>
<feature type="compositionally biased region" description="Polar residues" evidence="4">
    <location>
        <begin position="809"/>
        <end position="822"/>
    </location>
</feature>
<reference evidence="6" key="1">
    <citation type="submission" date="2022-11" db="EMBL/GenBank/DDBJ databases">
        <authorList>
            <person name="Petersen C."/>
        </authorList>
    </citation>
    <scope>NUCLEOTIDE SEQUENCE</scope>
    <source>
        <strain evidence="6">IBT 19713</strain>
    </source>
</reference>
<feature type="compositionally biased region" description="Polar residues" evidence="4">
    <location>
        <begin position="646"/>
        <end position="656"/>
    </location>
</feature>
<feature type="compositionally biased region" description="Basic and acidic residues" evidence="4">
    <location>
        <begin position="1134"/>
        <end position="1143"/>
    </location>
</feature>
<feature type="compositionally biased region" description="Polar residues" evidence="4">
    <location>
        <begin position="1149"/>
        <end position="1159"/>
    </location>
</feature>
<gene>
    <name evidence="6" type="ORF">N7468_000311</name>
</gene>
<feature type="compositionally biased region" description="Basic and acidic residues" evidence="4">
    <location>
        <begin position="776"/>
        <end position="808"/>
    </location>
</feature>
<feature type="region of interest" description="Disordered" evidence="4">
    <location>
        <begin position="1248"/>
        <end position="1459"/>
    </location>
</feature>
<sequence length="1459" mass="159571">MASGRISPVRPSIRLSPSHSRANSRSTSPERNPGSLYPKIDPLLSNLSPESTLNALTSTDAVPSDANFSHDVLSQSISQVSPGERALGIRAAIAARNLNSWYREVQSWTWPAQKDAKEGKGFVPPGEPHSGAGEYYGSLPATTVEQYELRIDEIRDEMDNLNVEELKEHVLNAHIPSRSRPSSAASIASMPPPLSYVQLSDFTAVVTATILRALPYLSRLSSLLATWDVRLLVLRQVPGLLRELEATRTLLNSSFDALRIPDCSNTTLNFTCGSEIDNAKIKLELAVVSVGRRMDRALDVLEGRQDSLPEQWIDDLEAIESEFAAWVVEAERYKLRIEWLAKEKAKEDELSQDVEPEPEQERPLETQRSAPTESEIQNETGTATAPAEEVPKIEVEDITLAIEEPSPELETNASRMEVEQVAPAAEYQGEKPEPIAPKIGAEEVTTSTEEPLAEPEPVILKVQLNELIPAVEEPCAEPKPPVPNLELDQTVRMVAEAYSEPEPIAPKVVVSRLQAGAPIIEPRGSSPTEKRSEKGAHIESENINPEVEESQRVFETPQDALLVLTNHEVEDPEPIGHESFLSTDSDSVFPEVSDPDTSLSPRDRDIMAAEMRVNEEPRESPKSPRSVVPESIQTPTQPKFPRERSINTPTSASPSPSRIPLPVTPKVENKENIRPHMASHRFTPTRLAIVESIEKDPFTQTPIADGRPTSPSAAAPRATDVRLSDVEPGQAFKQNVGEHHGIEDDETLQKGSGSEASQLAVQDELVNSLETPSRVKLADDPPARDAVSHKTPTEKPSEALEVPERKAPQSDSLQVALQSTVEKNADPGPSKKKPLQSPIKLSKSRPARLSLDKKSPKGRTRRPSTVSINSISDNSSLASDPAEIAPRTGSSGEAPPLPQIRPEFIQPDYTSSRDYHVLRGDHLRRLENRNPHARPILHEDRSVSLPLERFINEKLDLDLNPEQVPEVPRLRSAGKASVPVQSSRGAASTPTTQALSIPKRRPALSRGKSSSNLRDSDSVSVASSYDINRPTFGQNTARRALHHHEQPRSVRLQKRLTAHRSLESLGLQRHELDYVEEDESELLDPGSRTSSPGKRKTRDHLDEKINSILSTLPGRIHLVDPSNEADTSSSSSSMDRKMRERYLSESPRGPQSRSVTPAPSLTLMPAARRRLSHAHKTEDSYVKLYHLHHGGQAAPTKLFVRTVGEDGQRVMVRVGGGWADLGEYLREYVIHHGRRKVSETPLVEVQGLAPRSSPGYPSPTTLFSPPPSTHISGRATPSRPPSALSARPASSLTVRKTRRGSNASDAVAARSVTTGTLHLHASPPAPPSTRRRLSISSTYSSGGPHTPGHPSTGPHEARSAPLGLAGPKPRSRQVSMSPEGEAWVENVLQKTRRSTSLNPPPFALNVSPGHENAADPDAHDHPVHDSHDQPSLPKVRSISDMGAAGTSRRVVLRGLGSHR</sequence>
<name>A0A9W9PM12_9EURO</name>
<dbReference type="Proteomes" id="UP001150941">
    <property type="component" value="Unassembled WGS sequence"/>
</dbReference>
<keyword evidence="7" id="KW-1185">Reference proteome</keyword>
<feature type="compositionally biased region" description="Low complexity" evidence="4">
    <location>
        <begin position="1009"/>
        <end position="1024"/>
    </location>
</feature>
<feature type="region of interest" description="Disordered" evidence="4">
    <location>
        <begin position="563"/>
        <end position="908"/>
    </location>
</feature>
<protein>
    <recommendedName>
        <fullName evidence="5">GAR domain-containing protein</fullName>
    </recommendedName>
</protein>
<dbReference type="SUPFAM" id="SSF143575">
    <property type="entry name" value="GAS2 domain-like"/>
    <property type="match status" value="1"/>
</dbReference>
<feature type="domain" description="GAR" evidence="5">
    <location>
        <begin position="1158"/>
        <end position="1232"/>
    </location>
</feature>
<comment type="subcellular location">
    <subcellularLocation>
        <location evidence="1">Cytoplasm</location>
        <location evidence="1">Cytoskeleton</location>
    </subcellularLocation>
</comment>
<feature type="compositionally biased region" description="Basic and acidic residues" evidence="4">
    <location>
        <begin position="601"/>
        <end position="622"/>
    </location>
</feature>
<keyword evidence="3" id="KW-0206">Cytoskeleton</keyword>
<feature type="compositionally biased region" description="Low complexity" evidence="4">
    <location>
        <begin position="707"/>
        <end position="718"/>
    </location>
</feature>
<evidence type="ECO:0000256" key="1">
    <source>
        <dbReference type="ARBA" id="ARBA00004245"/>
    </source>
</evidence>
<feature type="region of interest" description="Disordered" evidence="4">
    <location>
        <begin position="1076"/>
        <end position="1160"/>
    </location>
</feature>
<dbReference type="PROSITE" id="PS51460">
    <property type="entry name" value="GAR"/>
    <property type="match status" value="1"/>
</dbReference>
<dbReference type="PANTHER" id="PTHR24216:SF65">
    <property type="entry name" value="PAXILLIN-LIKE PROTEIN 1"/>
    <property type="match status" value="1"/>
</dbReference>
<feature type="compositionally biased region" description="Low complexity" evidence="4">
    <location>
        <begin position="1340"/>
        <end position="1354"/>
    </location>
</feature>
<feature type="compositionally biased region" description="Polar residues" evidence="4">
    <location>
        <begin position="749"/>
        <end position="760"/>
    </location>
</feature>
<dbReference type="RefSeq" id="XP_058335639.1">
    <property type="nucleotide sequence ID" value="XM_058469608.1"/>
</dbReference>
<dbReference type="InterPro" id="IPR003108">
    <property type="entry name" value="GAR_dom"/>
</dbReference>
<evidence type="ECO:0000313" key="6">
    <source>
        <dbReference type="EMBL" id="KAJ5248860.1"/>
    </source>
</evidence>
<evidence type="ECO:0000256" key="3">
    <source>
        <dbReference type="ARBA" id="ARBA00023212"/>
    </source>
</evidence>
<dbReference type="GeneID" id="83196911"/>
<feature type="compositionally biased region" description="Basic and acidic residues" evidence="4">
    <location>
        <begin position="1412"/>
        <end position="1428"/>
    </location>
</feature>
<feature type="compositionally biased region" description="Polar residues" evidence="4">
    <location>
        <begin position="979"/>
        <end position="995"/>
    </location>
</feature>
<feature type="compositionally biased region" description="Polar residues" evidence="4">
    <location>
        <begin position="366"/>
        <end position="383"/>
    </location>
</feature>
<proteinExistence type="predicted"/>
<feature type="region of interest" description="Disordered" evidence="4">
    <location>
        <begin position="1"/>
        <end position="40"/>
    </location>
</feature>
<accession>A0A9W9PM12</accession>
<organism evidence="6 7">
    <name type="scientific">Penicillium chermesinum</name>
    <dbReference type="NCBI Taxonomy" id="63820"/>
    <lineage>
        <taxon>Eukaryota</taxon>
        <taxon>Fungi</taxon>
        <taxon>Dikarya</taxon>
        <taxon>Ascomycota</taxon>
        <taxon>Pezizomycotina</taxon>
        <taxon>Eurotiomycetes</taxon>
        <taxon>Eurotiomycetidae</taxon>
        <taxon>Eurotiales</taxon>
        <taxon>Aspergillaceae</taxon>
        <taxon>Penicillium</taxon>
    </lineage>
</organism>
<feature type="compositionally biased region" description="Basic and acidic residues" evidence="4">
    <location>
        <begin position="528"/>
        <end position="540"/>
    </location>
</feature>
<dbReference type="PANTHER" id="PTHR24216">
    <property type="entry name" value="PAXILLIN-RELATED"/>
    <property type="match status" value="1"/>
</dbReference>
<feature type="compositionally biased region" description="Low complexity" evidence="4">
    <location>
        <begin position="1274"/>
        <end position="1293"/>
    </location>
</feature>
<dbReference type="OrthoDB" id="5409589at2759"/>
<dbReference type="Gene3D" id="3.30.920.20">
    <property type="entry name" value="Gas2-like domain"/>
    <property type="match status" value="1"/>
</dbReference>
<dbReference type="GO" id="GO:0005856">
    <property type="term" value="C:cytoskeleton"/>
    <property type="evidence" value="ECO:0007669"/>
    <property type="project" value="UniProtKB-SubCell"/>
</dbReference>